<reference evidence="2 3" key="1">
    <citation type="journal article" date="2019" name="Nat. Microbiol.">
        <title>Mediterranean grassland soil C-N compound turnover is dependent on rainfall and depth, and is mediated by genomically divergent microorganisms.</title>
        <authorList>
            <person name="Diamond S."/>
            <person name="Andeer P.F."/>
            <person name="Li Z."/>
            <person name="Crits-Christoph A."/>
            <person name="Burstein D."/>
            <person name="Anantharaman K."/>
            <person name="Lane K.R."/>
            <person name="Thomas B.C."/>
            <person name="Pan C."/>
            <person name="Northen T.R."/>
            <person name="Banfield J.F."/>
        </authorList>
    </citation>
    <scope>NUCLEOTIDE SEQUENCE [LARGE SCALE GENOMIC DNA]</scope>
    <source>
        <strain evidence="2">WS_11</strain>
    </source>
</reference>
<dbReference type="Proteomes" id="UP000319771">
    <property type="component" value="Unassembled WGS sequence"/>
</dbReference>
<keyword evidence="1" id="KW-0472">Membrane</keyword>
<organism evidence="2 3">
    <name type="scientific">Eiseniibacteriota bacterium</name>
    <dbReference type="NCBI Taxonomy" id="2212470"/>
    <lineage>
        <taxon>Bacteria</taxon>
        <taxon>Candidatus Eiseniibacteriota</taxon>
    </lineage>
</organism>
<keyword evidence="1" id="KW-1133">Transmembrane helix</keyword>
<feature type="transmembrane region" description="Helical" evidence="1">
    <location>
        <begin position="75"/>
        <end position="92"/>
    </location>
</feature>
<comment type="caution">
    <text evidence="2">The sequence shown here is derived from an EMBL/GenBank/DDBJ whole genome shotgun (WGS) entry which is preliminary data.</text>
</comment>
<evidence type="ECO:0000313" key="3">
    <source>
        <dbReference type="Proteomes" id="UP000319771"/>
    </source>
</evidence>
<dbReference type="AlphaFoldDB" id="A0A538U4M8"/>
<dbReference type="EMBL" id="VBPB01000198">
    <property type="protein sequence ID" value="TMQ70852.1"/>
    <property type="molecule type" value="Genomic_DNA"/>
</dbReference>
<evidence type="ECO:0000256" key="1">
    <source>
        <dbReference type="SAM" id="Phobius"/>
    </source>
</evidence>
<feature type="transmembrane region" description="Helical" evidence="1">
    <location>
        <begin position="99"/>
        <end position="118"/>
    </location>
</feature>
<name>A0A538U4M8_UNCEI</name>
<evidence type="ECO:0000313" key="2">
    <source>
        <dbReference type="EMBL" id="TMQ70852.1"/>
    </source>
</evidence>
<gene>
    <name evidence="2" type="ORF">E6K81_11600</name>
</gene>
<keyword evidence="1" id="KW-0812">Transmembrane</keyword>
<proteinExistence type="predicted"/>
<feature type="transmembrane region" description="Helical" evidence="1">
    <location>
        <begin position="20"/>
        <end position="42"/>
    </location>
</feature>
<protein>
    <submittedName>
        <fullName evidence="2">Uncharacterized protein</fullName>
    </submittedName>
</protein>
<accession>A0A538U4M8</accession>
<feature type="transmembrane region" description="Helical" evidence="1">
    <location>
        <begin position="138"/>
        <end position="161"/>
    </location>
</feature>
<sequence>MSADAAPTPRASAGRRLGALILFAAAMGWLEGVVVVYIRGLIGLPRGEGMPAVAEVMRRIQTLPWLLPTEQTREIATLVMLAAVAWLAGHGLRARFGAFLVSFGVWDIVYYVALYALLGWPTSLTTMDLLFLIPPSPLWYQPVWAPVVISAGMIAVGASLFRAGAKGV</sequence>